<dbReference type="OrthoDB" id="9783488at2"/>
<keyword evidence="1" id="KW-0732">Signal</keyword>
<organism evidence="3 4">
    <name type="scientific">Malonomonas rubra DSM 5091</name>
    <dbReference type="NCBI Taxonomy" id="1122189"/>
    <lineage>
        <taxon>Bacteria</taxon>
        <taxon>Pseudomonadati</taxon>
        <taxon>Thermodesulfobacteriota</taxon>
        <taxon>Desulfuromonadia</taxon>
        <taxon>Desulfuromonadales</taxon>
        <taxon>Geopsychrobacteraceae</taxon>
        <taxon>Malonomonas</taxon>
    </lineage>
</organism>
<sequence length="258" mass="28186">MRFATLLAGLLFTLTCANAPLADDTKQMVAGAGPSTAVAQLFFQFLSKKPEAADYHFYVPATSAKHAGGIKNSDDYLFGRIGRPFNAEEKKLGKIELFLAKVPFVFVIGPKVGLNRLTLDQVAAIFLGRIENWKDLGGPDTAIKVIGRESSEAFFAALKAAYPQFSNSSFDLILKRDNEVVDYLKTDDGAYSIAFGSKPNFSFINILDVTDFEIGVNIGLTYDQKNADHKVVKAARRFAESTEWRGGLSMLGLLPADL</sequence>
<dbReference type="EMBL" id="FQZT01000008">
    <property type="protein sequence ID" value="SHJ46283.1"/>
    <property type="molecule type" value="Genomic_DNA"/>
</dbReference>
<feature type="domain" description="PBP" evidence="2">
    <location>
        <begin position="74"/>
        <end position="153"/>
    </location>
</feature>
<evidence type="ECO:0000259" key="2">
    <source>
        <dbReference type="Pfam" id="PF12849"/>
    </source>
</evidence>
<dbReference type="Pfam" id="PF12849">
    <property type="entry name" value="PBP_like_2"/>
    <property type="match status" value="1"/>
</dbReference>
<name>A0A1M6JHY9_MALRU</name>
<gene>
    <name evidence="3" type="ORF">SAMN02745165_02455</name>
</gene>
<dbReference type="STRING" id="1122189.SAMN02745165_02455"/>
<dbReference type="AlphaFoldDB" id="A0A1M6JHY9"/>
<keyword evidence="4" id="KW-1185">Reference proteome</keyword>
<dbReference type="InterPro" id="IPR024370">
    <property type="entry name" value="PBP_domain"/>
</dbReference>
<evidence type="ECO:0000256" key="1">
    <source>
        <dbReference type="SAM" id="SignalP"/>
    </source>
</evidence>
<feature type="chain" id="PRO_5013155632" evidence="1">
    <location>
        <begin position="23"/>
        <end position="258"/>
    </location>
</feature>
<dbReference type="RefSeq" id="WP_072909029.1">
    <property type="nucleotide sequence ID" value="NZ_FQZT01000008.1"/>
</dbReference>
<evidence type="ECO:0000313" key="4">
    <source>
        <dbReference type="Proteomes" id="UP000184171"/>
    </source>
</evidence>
<dbReference type="Proteomes" id="UP000184171">
    <property type="component" value="Unassembled WGS sequence"/>
</dbReference>
<dbReference type="SUPFAM" id="SSF53850">
    <property type="entry name" value="Periplasmic binding protein-like II"/>
    <property type="match status" value="1"/>
</dbReference>
<reference evidence="3 4" key="1">
    <citation type="submission" date="2016-11" db="EMBL/GenBank/DDBJ databases">
        <authorList>
            <person name="Jaros S."/>
            <person name="Januszkiewicz K."/>
            <person name="Wedrychowicz H."/>
        </authorList>
    </citation>
    <scope>NUCLEOTIDE SEQUENCE [LARGE SCALE GENOMIC DNA]</scope>
    <source>
        <strain evidence="3 4">DSM 5091</strain>
    </source>
</reference>
<dbReference type="Gene3D" id="3.40.190.10">
    <property type="entry name" value="Periplasmic binding protein-like II"/>
    <property type="match status" value="2"/>
</dbReference>
<evidence type="ECO:0000313" key="3">
    <source>
        <dbReference type="EMBL" id="SHJ46283.1"/>
    </source>
</evidence>
<proteinExistence type="predicted"/>
<protein>
    <submittedName>
        <fullName evidence="3">PBP superfamily domain-containing protein</fullName>
    </submittedName>
</protein>
<feature type="signal peptide" evidence="1">
    <location>
        <begin position="1"/>
        <end position="22"/>
    </location>
</feature>
<accession>A0A1M6JHY9</accession>